<sequence length="54" mass="6263">MKRFKIIVGLLSLVAIMSACNKESKLYAFDEVKNDTFEHLHGLGYIDCHRNTYE</sequence>
<evidence type="ECO:0008006" key="4">
    <source>
        <dbReference type="Google" id="ProtNLM"/>
    </source>
</evidence>
<evidence type="ECO:0000256" key="1">
    <source>
        <dbReference type="SAM" id="SignalP"/>
    </source>
</evidence>
<dbReference type="PROSITE" id="PS51257">
    <property type="entry name" value="PROKAR_LIPOPROTEIN"/>
    <property type="match status" value="1"/>
</dbReference>
<feature type="chain" id="PRO_5013227800" description="Lipoprotein" evidence="1">
    <location>
        <begin position="22"/>
        <end position="54"/>
    </location>
</feature>
<gene>
    <name evidence="2" type="ORF">SAMN04244570_3035</name>
</gene>
<dbReference type="EMBL" id="FUYJ01000006">
    <property type="protein sequence ID" value="SKB02663.1"/>
    <property type="molecule type" value="Genomic_DNA"/>
</dbReference>
<evidence type="ECO:0000313" key="2">
    <source>
        <dbReference type="EMBL" id="SKB02663.1"/>
    </source>
</evidence>
<feature type="signal peptide" evidence="1">
    <location>
        <begin position="1"/>
        <end position="21"/>
    </location>
</feature>
<evidence type="ECO:0000313" key="3">
    <source>
        <dbReference type="Proteomes" id="UP000190042"/>
    </source>
</evidence>
<accession>A0A1T4YLV2</accession>
<keyword evidence="1" id="KW-0732">Signal</keyword>
<protein>
    <recommendedName>
        <fullName evidence="4">Lipoprotein</fullName>
    </recommendedName>
</protein>
<proteinExistence type="predicted"/>
<keyword evidence="3" id="KW-1185">Reference proteome</keyword>
<organism evidence="2 3">
    <name type="scientific">Sporosarcina newyorkensis</name>
    <dbReference type="NCBI Taxonomy" id="759851"/>
    <lineage>
        <taxon>Bacteria</taxon>
        <taxon>Bacillati</taxon>
        <taxon>Bacillota</taxon>
        <taxon>Bacilli</taxon>
        <taxon>Bacillales</taxon>
        <taxon>Caryophanaceae</taxon>
        <taxon>Sporosarcina</taxon>
    </lineage>
</organism>
<dbReference type="RefSeq" id="WP_176132585.1">
    <property type="nucleotide sequence ID" value="NZ_FUYJ01000006.1"/>
</dbReference>
<name>A0A1T4YLV2_9BACL</name>
<dbReference type="AlphaFoldDB" id="A0A1T4YLV2"/>
<dbReference type="Proteomes" id="UP000190042">
    <property type="component" value="Unassembled WGS sequence"/>
</dbReference>
<reference evidence="3" key="1">
    <citation type="submission" date="2017-02" db="EMBL/GenBank/DDBJ databases">
        <authorList>
            <person name="Varghese N."/>
            <person name="Submissions S."/>
        </authorList>
    </citation>
    <scope>NUCLEOTIDE SEQUENCE [LARGE SCALE GENOMIC DNA]</scope>
    <source>
        <strain evidence="3">DSM 23966</strain>
    </source>
</reference>